<protein>
    <submittedName>
        <fullName evidence="1">Nucleotidyltransferase substrate-binding family protein</fullName>
    </submittedName>
</protein>
<comment type="caution">
    <text evidence="1">The sequence shown here is derived from an EMBL/GenBank/DDBJ whole genome shotgun (WGS) entry which is preliminary data.</text>
</comment>
<dbReference type="SUPFAM" id="SSF81593">
    <property type="entry name" value="Nucleotidyltransferase substrate binding subunit/domain"/>
    <property type="match status" value="1"/>
</dbReference>
<reference evidence="1 2" key="1">
    <citation type="submission" date="2009-09" db="EMBL/GenBank/DDBJ databases">
        <authorList>
            <person name="Weinstock G."/>
            <person name="Sodergren E."/>
            <person name="Clifton S."/>
            <person name="Fulton L."/>
            <person name="Fulton B."/>
            <person name="Courtney L."/>
            <person name="Fronick C."/>
            <person name="Harrison M."/>
            <person name="Strong C."/>
            <person name="Farmer C."/>
            <person name="Delahaunty K."/>
            <person name="Markovic C."/>
            <person name="Hall O."/>
            <person name="Minx P."/>
            <person name="Tomlinson C."/>
            <person name="Mitreva M."/>
            <person name="Nelson J."/>
            <person name="Hou S."/>
            <person name="Wollam A."/>
            <person name="Pepin K.H."/>
            <person name="Johnson M."/>
            <person name="Bhonagiri V."/>
            <person name="Nash W.E."/>
            <person name="Warren W."/>
            <person name="Chinwalla A."/>
            <person name="Mardis E.R."/>
            <person name="Wilson R.K."/>
        </authorList>
    </citation>
    <scope>NUCLEOTIDE SEQUENCE [LARGE SCALE GENOMIC DNA]</scope>
    <source>
        <strain evidence="2">ATCC 35185 / DSM 20758 / VPI D19B-28</strain>
    </source>
</reference>
<proteinExistence type="predicted"/>
<dbReference type="InterPro" id="IPR010235">
    <property type="entry name" value="HepT"/>
</dbReference>
<evidence type="ECO:0000313" key="1">
    <source>
        <dbReference type="EMBL" id="EEX76463.1"/>
    </source>
</evidence>
<keyword evidence="1" id="KW-0808">Transferase</keyword>
<name>C9LXT0_SELS3</name>
<accession>C9LXT0</accession>
<dbReference type="AlphaFoldDB" id="C9LXT0"/>
<dbReference type="NCBIfam" id="TIGR01987">
    <property type="entry name" value="HI0074"/>
    <property type="match status" value="1"/>
</dbReference>
<organism evidence="1 2">
    <name type="scientific">Selenomonas sputigena (strain ATCC 35185 / DSM 20758 / CCUG 44933 / VPI D19B-28)</name>
    <dbReference type="NCBI Taxonomy" id="546271"/>
    <lineage>
        <taxon>Bacteria</taxon>
        <taxon>Bacillati</taxon>
        <taxon>Bacillota</taxon>
        <taxon>Negativicutes</taxon>
        <taxon>Selenomonadales</taxon>
        <taxon>Selenomonadaceae</taxon>
        <taxon>Selenomonas</taxon>
    </lineage>
</organism>
<dbReference type="GO" id="GO:0016740">
    <property type="term" value="F:transferase activity"/>
    <property type="evidence" value="ECO:0007669"/>
    <property type="project" value="UniProtKB-KW"/>
</dbReference>
<sequence length="148" mass="17121">MVLCSRSFWKRFKGMVFCFMKKAENFLKALQNLKEIEGKKPPYDTIATAGMVSLFEICFEQAWKAMKEQLEASGYGEHKSGSPKSVIKLAYQARMVKDEELWLAALQARNNVAHSYSEPIALSIIRDSQEKFIAMFEQLAEDLRERWL</sequence>
<dbReference type="Pfam" id="PF08780">
    <property type="entry name" value="NTase_sub_bind"/>
    <property type="match status" value="1"/>
</dbReference>
<dbReference type="EMBL" id="ACKP02000049">
    <property type="protein sequence ID" value="EEX76463.1"/>
    <property type="molecule type" value="Genomic_DNA"/>
</dbReference>
<evidence type="ECO:0000313" key="2">
    <source>
        <dbReference type="Proteomes" id="UP000003505"/>
    </source>
</evidence>
<gene>
    <name evidence="1" type="ORF">SELSPUOL_02288</name>
</gene>
<dbReference type="Proteomes" id="UP000003505">
    <property type="component" value="Unassembled WGS sequence"/>
</dbReference>
<dbReference type="Gene3D" id="1.20.120.330">
    <property type="entry name" value="Nucleotidyltransferases domain 2"/>
    <property type="match status" value="1"/>
</dbReference>
<dbReference type="eggNOG" id="COG1669">
    <property type="taxonomic scope" value="Bacteria"/>
</dbReference>
<dbReference type="STRING" id="546271.Selsp_0408"/>